<dbReference type="AlphaFoldDB" id="A0A2U1Q073"/>
<keyword evidence="2 4" id="KW-0863">Zinc-finger</keyword>
<dbReference type="Pfam" id="PF00642">
    <property type="entry name" value="zf-CCCH"/>
    <property type="match status" value="1"/>
</dbReference>
<proteinExistence type="predicted"/>
<dbReference type="Proteomes" id="UP000245207">
    <property type="component" value="Unassembled WGS sequence"/>
</dbReference>
<evidence type="ECO:0000313" key="7">
    <source>
        <dbReference type="EMBL" id="PWA91367.1"/>
    </source>
</evidence>
<dbReference type="PROSITE" id="PS50103">
    <property type="entry name" value="ZF_C3H1"/>
    <property type="match status" value="1"/>
</dbReference>
<keyword evidence="1 4" id="KW-0479">Metal-binding</keyword>
<evidence type="ECO:0000256" key="3">
    <source>
        <dbReference type="ARBA" id="ARBA00022833"/>
    </source>
</evidence>
<feature type="compositionally biased region" description="Basic and acidic residues" evidence="5">
    <location>
        <begin position="295"/>
        <end position="305"/>
    </location>
</feature>
<dbReference type="EMBL" id="PKPP01000550">
    <property type="protein sequence ID" value="PWA91367.1"/>
    <property type="molecule type" value="Genomic_DNA"/>
</dbReference>
<gene>
    <name evidence="7" type="ORF">CTI12_AA090730</name>
</gene>
<keyword evidence="8" id="KW-1185">Reference proteome</keyword>
<dbReference type="SMART" id="SM00356">
    <property type="entry name" value="ZnF_C3H1"/>
    <property type="match status" value="1"/>
</dbReference>
<dbReference type="GO" id="GO:0008270">
    <property type="term" value="F:zinc ion binding"/>
    <property type="evidence" value="ECO:0007669"/>
    <property type="project" value="UniProtKB-KW"/>
</dbReference>
<dbReference type="PANTHER" id="PTHR47481">
    <property type="match status" value="1"/>
</dbReference>
<sequence length="423" mass="46655">MTGDTPPSKQPIDKAYSIASIKACIPTPLDLDKLNYNSWSNLFKRFCKTYEVHHHLEAPASTSTAPPDPSHDTNDSLVIMWLYSTISPKLVDMVIDDSTKAHEVWKKLRDLFHDNKASRIIQLDNEIRNMVIGNLSVTDYFQDIKSKADRLANLGSKVPDSSLVTYTINGLRAKYPEIVRIIRHKEPLPTFDQVRSMLLLEESDMAQITQALSSAHINSSSPTVLVASTTNNTKSGNMSNSGGELCRNFQRGSCTYGSRCKFVHGSHDNRSRSTSSGTSSTTKSLSTTGRASHPTNREQSSKHDTLPFASAVPHSFFGMSGMQYVNPYVFGPHGMPTRIEPGCVTPLFGLGNMAQGVTQASPITQQPQEAHLATQFVPSTPLAQYPVQSQLGNQAQYTQQPDVLGLTDIIRAIENELKYNHSK</sequence>
<keyword evidence="3 4" id="KW-0862">Zinc</keyword>
<feature type="domain" description="C3H1-type" evidence="6">
    <location>
        <begin position="240"/>
        <end position="267"/>
    </location>
</feature>
<evidence type="ECO:0000256" key="5">
    <source>
        <dbReference type="SAM" id="MobiDB-lite"/>
    </source>
</evidence>
<name>A0A2U1Q073_ARTAN</name>
<reference evidence="7 8" key="1">
    <citation type="journal article" date="2018" name="Mol. Plant">
        <title>The genome of Artemisia annua provides insight into the evolution of Asteraceae family and artemisinin biosynthesis.</title>
        <authorList>
            <person name="Shen Q."/>
            <person name="Zhang L."/>
            <person name="Liao Z."/>
            <person name="Wang S."/>
            <person name="Yan T."/>
            <person name="Shi P."/>
            <person name="Liu M."/>
            <person name="Fu X."/>
            <person name="Pan Q."/>
            <person name="Wang Y."/>
            <person name="Lv Z."/>
            <person name="Lu X."/>
            <person name="Zhang F."/>
            <person name="Jiang W."/>
            <person name="Ma Y."/>
            <person name="Chen M."/>
            <person name="Hao X."/>
            <person name="Li L."/>
            <person name="Tang Y."/>
            <person name="Lv G."/>
            <person name="Zhou Y."/>
            <person name="Sun X."/>
            <person name="Brodelius P.E."/>
            <person name="Rose J.K.C."/>
            <person name="Tang K."/>
        </authorList>
    </citation>
    <scope>NUCLEOTIDE SEQUENCE [LARGE SCALE GENOMIC DNA]</scope>
    <source>
        <strain evidence="8">cv. Huhao1</strain>
        <tissue evidence="7">Leaf</tissue>
    </source>
</reference>
<dbReference type="InterPro" id="IPR000571">
    <property type="entry name" value="Znf_CCCH"/>
</dbReference>
<feature type="region of interest" description="Disordered" evidence="5">
    <location>
        <begin position="265"/>
        <end position="305"/>
    </location>
</feature>
<accession>A0A2U1Q073</accession>
<evidence type="ECO:0000256" key="4">
    <source>
        <dbReference type="PROSITE-ProRule" id="PRU00723"/>
    </source>
</evidence>
<organism evidence="7 8">
    <name type="scientific">Artemisia annua</name>
    <name type="common">Sweet wormwood</name>
    <dbReference type="NCBI Taxonomy" id="35608"/>
    <lineage>
        <taxon>Eukaryota</taxon>
        <taxon>Viridiplantae</taxon>
        <taxon>Streptophyta</taxon>
        <taxon>Embryophyta</taxon>
        <taxon>Tracheophyta</taxon>
        <taxon>Spermatophyta</taxon>
        <taxon>Magnoliopsida</taxon>
        <taxon>eudicotyledons</taxon>
        <taxon>Gunneridae</taxon>
        <taxon>Pentapetalae</taxon>
        <taxon>asterids</taxon>
        <taxon>campanulids</taxon>
        <taxon>Asterales</taxon>
        <taxon>Asteraceae</taxon>
        <taxon>Asteroideae</taxon>
        <taxon>Anthemideae</taxon>
        <taxon>Artemisiinae</taxon>
        <taxon>Artemisia</taxon>
    </lineage>
</organism>
<dbReference type="SUPFAM" id="SSF90229">
    <property type="entry name" value="CCCH zinc finger"/>
    <property type="match status" value="1"/>
</dbReference>
<dbReference type="Gene3D" id="4.10.1000.10">
    <property type="entry name" value="Zinc finger, CCCH-type"/>
    <property type="match status" value="1"/>
</dbReference>
<dbReference type="PANTHER" id="PTHR47481:SF41">
    <property type="entry name" value="COPIA-LIKE POLYPROTEIN_RETROTRANSPOSON"/>
    <property type="match status" value="1"/>
</dbReference>
<evidence type="ECO:0000256" key="2">
    <source>
        <dbReference type="ARBA" id="ARBA00022771"/>
    </source>
</evidence>
<comment type="caution">
    <text evidence="7">The sequence shown here is derived from an EMBL/GenBank/DDBJ whole genome shotgun (WGS) entry which is preliminary data.</text>
</comment>
<feature type="compositionally biased region" description="Low complexity" evidence="5">
    <location>
        <begin position="272"/>
        <end position="290"/>
    </location>
</feature>
<dbReference type="OrthoDB" id="1699318at2759"/>
<evidence type="ECO:0000259" key="6">
    <source>
        <dbReference type="PROSITE" id="PS50103"/>
    </source>
</evidence>
<dbReference type="Pfam" id="PF14223">
    <property type="entry name" value="Retrotran_gag_2"/>
    <property type="match status" value="1"/>
</dbReference>
<evidence type="ECO:0000313" key="8">
    <source>
        <dbReference type="Proteomes" id="UP000245207"/>
    </source>
</evidence>
<protein>
    <recommendedName>
        <fullName evidence="6">C3H1-type domain-containing protein</fullName>
    </recommendedName>
</protein>
<evidence type="ECO:0000256" key="1">
    <source>
        <dbReference type="ARBA" id="ARBA00022723"/>
    </source>
</evidence>
<dbReference type="InterPro" id="IPR036855">
    <property type="entry name" value="Znf_CCCH_sf"/>
</dbReference>
<feature type="zinc finger region" description="C3H1-type" evidence="4">
    <location>
        <begin position="240"/>
        <end position="267"/>
    </location>
</feature>